<sequence>MRVKRMSISSDAALYHEDAAKMGPETPVEEGRWHNIPTPVRGLRLGTLIPVLGSLHTLQQSALIQALSSADPQAQGQSEQWGLLTSLVVLVIINPQEEKLEGSNMTSCASSSCGAVHAKCRTWLLLHHSEHQPLQPSHYFGPWRSYSYVYVNPQPAGMAVDIAKDSSTPLKTGLLTGSAEPLHHSKHRDVLERA</sequence>
<accession>R0LLH3</accession>
<evidence type="ECO:0000256" key="1">
    <source>
        <dbReference type="SAM" id="MobiDB-lite"/>
    </source>
</evidence>
<proteinExistence type="predicted"/>
<feature type="region of interest" description="Disordered" evidence="1">
    <location>
        <begin position="173"/>
        <end position="194"/>
    </location>
</feature>
<gene>
    <name evidence="2" type="ORF">Anapl_04117</name>
</gene>
<evidence type="ECO:0000313" key="2">
    <source>
        <dbReference type="EMBL" id="EOB01253.1"/>
    </source>
</evidence>
<organism evidence="2 3">
    <name type="scientific">Anas platyrhynchos</name>
    <name type="common">Mallard</name>
    <name type="synonym">Anas boschas</name>
    <dbReference type="NCBI Taxonomy" id="8839"/>
    <lineage>
        <taxon>Eukaryota</taxon>
        <taxon>Metazoa</taxon>
        <taxon>Chordata</taxon>
        <taxon>Craniata</taxon>
        <taxon>Vertebrata</taxon>
        <taxon>Euteleostomi</taxon>
        <taxon>Archelosauria</taxon>
        <taxon>Archosauria</taxon>
        <taxon>Dinosauria</taxon>
        <taxon>Saurischia</taxon>
        <taxon>Theropoda</taxon>
        <taxon>Coelurosauria</taxon>
        <taxon>Aves</taxon>
        <taxon>Neognathae</taxon>
        <taxon>Galloanserae</taxon>
        <taxon>Anseriformes</taxon>
        <taxon>Anatidae</taxon>
        <taxon>Anatinae</taxon>
        <taxon>Anas</taxon>
    </lineage>
</organism>
<dbReference type="EMBL" id="KB743110">
    <property type="protein sequence ID" value="EOB01253.1"/>
    <property type="molecule type" value="Genomic_DNA"/>
</dbReference>
<name>R0LLH3_ANAPL</name>
<dbReference type="AlphaFoldDB" id="R0LLH3"/>
<reference evidence="3" key="1">
    <citation type="journal article" date="2013" name="Nat. Genet.">
        <title>The duck genome and transcriptome provide insight into an avian influenza virus reservoir species.</title>
        <authorList>
            <person name="Huang Y."/>
            <person name="Li Y."/>
            <person name="Burt D.W."/>
            <person name="Chen H."/>
            <person name="Zhang Y."/>
            <person name="Qian W."/>
            <person name="Kim H."/>
            <person name="Gan S."/>
            <person name="Zhao Y."/>
            <person name="Li J."/>
            <person name="Yi K."/>
            <person name="Feng H."/>
            <person name="Zhu P."/>
            <person name="Li B."/>
            <person name="Liu Q."/>
            <person name="Fairley S."/>
            <person name="Magor K.E."/>
            <person name="Du Z."/>
            <person name="Hu X."/>
            <person name="Goodman L."/>
            <person name="Tafer H."/>
            <person name="Vignal A."/>
            <person name="Lee T."/>
            <person name="Kim K.W."/>
            <person name="Sheng Z."/>
            <person name="An Y."/>
            <person name="Searle S."/>
            <person name="Herrero J."/>
            <person name="Groenen M.A."/>
            <person name="Crooijmans R.P."/>
            <person name="Faraut T."/>
            <person name="Cai Q."/>
            <person name="Webster R.G."/>
            <person name="Aldridge J.R."/>
            <person name="Warren W.C."/>
            <person name="Bartschat S."/>
            <person name="Kehr S."/>
            <person name="Marz M."/>
            <person name="Stadler P.F."/>
            <person name="Smith J."/>
            <person name="Kraus R.H."/>
            <person name="Zhao Y."/>
            <person name="Ren L."/>
            <person name="Fei J."/>
            <person name="Morisson M."/>
            <person name="Kaiser P."/>
            <person name="Griffin D.K."/>
            <person name="Rao M."/>
            <person name="Pitel F."/>
            <person name="Wang J."/>
            <person name="Li N."/>
        </authorList>
    </citation>
    <scope>NUCLEOTIDE SEQUENCE [LARGE SCALE GENOMIC DNA]</scope>
</reference>
<dbReference type="Proteomes" id="UP000296049">
    <property type="component" value="Unassembled WGS sequence"/>
</dbReference>
<evidence type="ECO:0000313" key="3">
    <source>
        <dbReference type="Proteomes" id="UP000296049"/>
    </source>
</evidence>
<protein>
    <submittedName>
        <fullName evidence="2">Uncharacterized protein</fullName>
    </submittedName>
</protein>
<keyword evidence="3" id="KW-1185">Reference proteome</keyword>